<dbReference type="AlphaFoldDB" id="W2Z6N2"/>
<reference evidence="1" key="1">
    <citation type="submission" date="2013-11" db="EMBL/GenBank/DDBJ databases">
        <title>The Genome Sequence of Phytophthora parasitica P10297.</title>
        <authorList>
            <consortium name="The Broad Institute Genomics Platform"/>
            <person name="Russ C."/>
            <person name="Tyler B."/>
            <person name="Panabieres F."/>
            <person name="Shan W."/>
            <person name="Tripathy S."/>
            <person name="Grunwald N."/>
            <person name="Machado M."/>
            <person name="Johnson C.S."/>
            <person name="Walker B."/>
            <person name="Young S.K."/>
            <person name="Zeng Q."/>
            <person name="Gargeya S."/>
            <person name="Fitzgerald M."/>
            <person name="Haas B."/>
            <person name="Abouelleil A."/>
            <person name="Allen A.W."/>
            <person name="Alvarado L."/>
            <person name="Arachchi H.M."/>
            <person name="Berlin A.M."/>
            <person name="Chapman S.B."/>
            <person name="Gainer-Dewar J."/>
            <person name="Goldberg J."/>
            <person name="Griggs A."/>
            <person name="Gujja S."/>
            <person name="Hansen M."/>
            <person name="Howarth C."/>
            <person name="Imamovic A."/>
            <person name="Ireland A."/>
            <person name="Larimer J."/>
            <person name="McCowan C."/>
            <person name="Murphy C."/>
            <person name="Pearson M."/>
            <person name="Poon T.W."/>
            <person name="Priest M."/>
            <person name="Roberts A."/>
            <person name="Saif S."/>
            <person name="Shea T."/>
            <person name="Sisk P."/>
            <person name="Sykes S."/>
            <person name="Wortman J."/>
            <person name="Nusbaum C."/>
            <person name="Birren B."/>
        </authorList>
    </citation>
    <scope>NUCLEOTIDE SEQUENCE [LARGE SCALE GENOMIC DNA]</scope>
    <source>
        <strain evidence="1">P10297</strain>
    </source>
</reference>
<evidence type="ECO:0000313" key="1">
    <source>
        <dbReference type="EMBL" id="ETP42626.1"/>
    </source>
</evidence>
<sequence>MSLSTIAIWQWVFLKLNPPTVQLLCQIELAVSSSLTKNPNPRQVLGSSIQLNMISM</sequence>
<organism evidence="1 2">
    <name type="scientific">Phytophthora nicotianae P10297</name>
    <dbReference type="NCBI Taxonomy" id="1317064"/>
    <lineage>
        <taxon>Eukaryota</taxon>
        <taxon>Sar</taxon>
        <taxon>Stramenopiles</taxon>
        <taxon>Oomycota</taxon>
        <taxon>Peronosporomycetes</taxon>
        <taxon>Peronosporales</taxon>
        <taxon>Peronosporaceae</taxon>
        <taxon>Phytophthora</taxon>
    </lineage>
</organism>
<dbReference type="EMBL" id="ANIY01002170">
    <property type="protein sequence ID" value="ETP42626.1"/>
    <property type="molecule type" value="Genomic_DNA"/>
</dbReference>
<gene>
    <name evidence="1" type="ORF">F442_10479</name>
</gene>
<accession>W2Z6N2</accession>
<comment type="caution">
    <text evidence="1">The sequence shown here is derived from an EMBL/GenBank/DDBJ whole genome shotgun (WGS) entry which is preliminary data.</text>
</comment>
<name>W2Z6N2_PHYNI</name>
<dbReference type="Proteomes" id="UP000018948">
    <property type="component" value="Unassembled WGS sequence"/>
</dbReference>
<protein>
    <submittedName>
        <fullName evidence="1">Uncharacterized protein</fullName>
    </submittedName>
</protein>
<evidence type="ECO:0000313" key="2">
    <source>
        <dbReference type="Proteomes" id="UP000018948"/>
    </source>
</evidence>
<proteinExistence type="predicted"/>